<keyword evidence="1" id="KW-0472">Membrane</keyword>
<protein>
    <submittedName>
        <fullName evidence="2">Uncharacterized protein</fullName>
    </submittedName>
</protein>
<evidence type="ECO:0000313" key="2">
    <source>
        <dbReference type="EMBL" id="KAK4218594.1"/>
    </source>
</evidence>
<gene>
    <name evidence="2" type="ORF">QBC37DRAFT_412044</name>
</gene>
<dbReference type="Proteomes" id="UP001301769">
    <property type="component" value="Unassembled WGS sequence"/>
</dbReference>
<accession>A0AAN6YGA2</accession>
<name>A0AAN6YGA2_9PEZI</name>
<dbReference type="AlphaFoldDB" id="A0AAN6YGA2"/>
<evidence type="ECO:0000313" key="3">
    <source>
        <dbReference type="Proteomes" id="UP001301769"/>
    </source>
</evidence>
<feature type="transmembrane region" description="Helical" evidence="1">
    <location>
        <begin position="31"/>
        <end position="52"/>
    </location>
</feature>
<evidence type="ECO:0000256" key="1">
    <source>
        <dbReference type="SAM" id="Phobius"/>
    </source>
</evidence>
<reference evidence="2" key="1">
    <citation type="journal article" date="2023" name="Mol. Phylogenet. Evol.">
        <title>Genome-scale phylogeny and comparative genomics of the fungal order Sordariales.</title>
        <authorList>
            <person name="Hensen N."/>
            <person name="Bonometti L."/>
            <person name="Westerberg I."/>
            <person name="Brannstrom I.O."/>
            <person name="Guillou S."/>
            <person name="Cros-Aarteil S."/>
            <person name="Calhoun S."/>
            <person name="Haridas S."/>
            <person name="Kuo A."/>
            <person name="Mondo S."/>
            <person name="Pangilinan J."/>
            <person name="Riley R."/>
            <person name="LaButti K."/>
            <person name="Andreopoulos B."/>
            <person name="Lipzen A."/>
            <person name="Chen C."/>
            <person name="Yan M."/>
            <person name="Daum C."/>
            <person name="Ng V."/>
            <person name="Clum A."/>
            <person name="Steindorff A."/>
            <person name="Ohm R.A."/>
            <person name="Martin F."/>
            <person name="Silar P."/>
            <person name="Natvig D.O."/>
            <person name="Lalanne C."/>
            <person name="Gautier V."/>
            <person name="Ament-Velasquez S.L."/>
            <person name="Kruys A."/>
            <person name="Hutchinson M.I."/>
            <person name="Powell A.J."/>
            <person name="Barry K."/>
            <person name="Miller A.N."/>
            <person name="Grigoriev I.V."/>
            <person name="Debuchy R."/>
            <person name="Gladieux P."/>
            <person name="Hiltunen Thoren M."/>
            <person name="Johannesson H."/>
        </authorList>
    </citation>
    <scope>NUCLEOTIDE SEQUENCE</scope>
    <source>
        <strain evidence="2">PSN293</strain>
    </source>
</reference>
<reference evidence="2" key="2">
    <citation type="submission" date="2023-05" db="EMBL/GenBank/DDBJ databases">
        <authorList>
            <consortium name="Lawrence Berkeley National Laboratory"/>
            <person name="Steindorff A."/>
            <person name="Hensen N."/>
            <person name="Bonometti L."/>
            <person name="Westerberg I."/>
            <person name="Brannstrom I.O."/>
            <person name="Guillou S."/>
            <person name="Cros-Aarteil S."/>
            <person name="Calhoun S."/>
            <person name="Haridas S."/>
            <person name="Kuo A."/>
            <person name="Mondo S."/>
            <person name="Pangilinan J."/>
            <person name="Riley R."/>
            <person name="Labutti K."/>
            <person name="Andreopoulos B."/>
            <person name="Lipzen A."/>
            <person name="Chen C."/>
            <person name="Yanf M."/>
            <person name="Daum C."/>
            <person name="Ng V."/>
            <person name="Clum A."/>
            <person name="Ohm R."/>
            <person name="Martin F."/>
            <person name="Silar P."/>
            <person name="Natvig D."/>
            <person name="Lalanne C."/>
            <person name="Gautier V."/>
            <person name="Ament-Velasquez S.L."/>
            <person name="Kruys A."/>
            <person name="Hutchinson M.I."/>
            <person name="Powell A.J."/>
            <person name="Barry K."/>
            <person name="Miller A.N."/>
            <person name="Grigoriev I.V."/>
            <person name="Debuchy R."/>
            <person name="Gladieux P."/>
            <person name="Thoren M.H."/>
            <person name="Johannesson H."/>
        </authorList>
    </citation>
    <scope>NUCLEOTIDE SEQUENCE</scope>
    <source>
        <strain evidence="2">PSN293</strain>
    </source>
</reference>
<sequence length="71" mass="7998">MSLLFISLFLSGCPGSPPFLLLAFREFFILYGIKFGMFFLSDLPLCIVPIIIPHTSYIIYQSGFFCSFSDG</sequence>
<proteinExistence type="predicted"/>
<keyword evidence="3" id="KW-1185">Reference proteome</keyword>
<organism evidence="2 3">
    <name type="scientific">Rhypophila decipiens</name>
    <dbReference type="NCBI Taxonomy" id="261697"/>
    <lineage>
        <taxon>Eukaryota</taxon>
        <taxon>Fungi</taxon>
        <taxon>Dikarya</taxon>
        <taxon>Ascomycota</taxon>
        <taxon>Pezizomycotina</taxon>
        <taxon>Sordariomycetes</taxon>
        <taxon>Sordariomycetidae</taxon>
        <taxon>Sordariales</taxon>
        <taxon>Naviculisporaceae</taxon>
        <taxon>Rhypophila</taxon>
    </lineage>
</organism>
<dbReference type="EMBL" id="MU858052">
    <property type="protein sequence ID" value="KAK4218594.1"/>
    <property type="molecule type" value="Genomic_DNA"/>
</dbReference>
<comment type="caution">
    <text evidence="2">The sequence shown here is derived from an EMBL/GenBank/DDBJ whole genome shotgun (WGS) entry which is preliminary data.</text>
</comment>
<keyword evidence="1" id="KW-1133">Transmembrane helix</keyword>
<keyword evidence="1" id="KW-0812">Transmembrane</keyword>